<dbReference type="Pfam" id="PF02405">
    <property type="entry name" value="MlaE"/>
    <property type="match status" value="1"/>
</dbReference>
<dbReference type="OrthoDB" id="9810518at2"/>
<gene>
    <name evidence="2" type="ORF">C3K47_09900</name>
</gene>
<organism evidence="2 3">
    <name type="scientific">Solitalea longa</name>
    <dbReference type="NCBI Taxonomy" id="2079460"/>
    <lineage>
        <taxon>Bacteria</taxon>
        <taxon>Pseudomonadati</taxon>
        <taxon>Bacteroidota</taxon>
        <taxon>Sphingobacteriia</taxon>
        <taxon>Sphingobacteriales</taxon>
        <taxon>Sphingobacteriaceae</taxon>
        <taxon>Solitalea</taxon>
    </lineage>
</organism>
<accession>A0A2S5A2Z9</accession>
<keyword evidence="1" id="KW-0812">Transmembrane</keyword>
<dbReference type="AlphaFoldDB" id="A0A2S5A2Z9"/>
<dbReference type="RefSeq" id="WP_103788975.1">
    <property type="nucleotide sequence ID" value="NZ_PQVF01000006.1"/>
</dbReference>
<reference evidence="2 3" key="1">
    <citation type="submission" date="2018-01" db="EMBL/GenBank/DDBJ databases">
        <authorList>
            <person name="Gaut B.S."/>
            <person name="Morton B.R."/>
            <person name="Clegg M.T."/>
            <person name="Duvall M.R."/>
        </authorList>
    </citation>
    <scope>NUCLEOTIDE SEQUENCE [LARGE SCALE GENOMIC DNA]</scope>
    <source>
        <strain evidence="2 3">HR-AV</strain>
    </source>
</reference>
<feature type="transmembrane region" description="Helical" evidence="1">
    <location>
        <begin position="135"/>
        <end position="163"/>
    </location>
</feature>
<evidence type="ECO:0000313" key="2">
    <source>
        <dbReference type="EMBL" id="POY36672.1"/>
    </source>
</evidence>
<evidence type="ECO:0000256" key="1">
    <source>
        <dbReference type="SAM" id="Phobius"/>
    </source>
</evidence>
<feature type="transmembrane region" description="Helical" evidence="1">
    <location>
        <begin position="225"/>
        <end position="243"/>
    </location>
</feature>
<dbReference type="PANTHER" id="PTHR30188:SF4">
    <property type="entry name" value="PROTEIN TRIGALACTOSYLDIACYLGLYCEROL 1, CHLOROPLASTIC"/>
    <property type="match status" value="1"/>
</dbReference>
<protein>
    <submittedName>
        <fullName evidence="2">ABC transporter permease</fullName>
    </submittedName>
</protein>
<comment type="caution">
    <text evidence="2">The sequence shown here is derived from an EMBL/GenBank/DDBJ whole genome shotgun (WGS) entry which is preliminary data.</text>
</comment>
<dbReference type="InterPro" id="IPR030802">
    <property type="entry name" value="Permease_MalE"/>
</dbReference>
<dbReference type="Proteomes" id="UP000236893">
    <property type="component" value="Unassembled WGS sequence"/>
</dbReference>
<evidence type="ECO:0000313" key="3">
    <source>
        <dbReference type="Proteomes" id="UP000236893"/>
    </source>
</evidence>
<dbReference type="GO" id="GO:0043190">
    <property type="term" value="C:ATP-binding cassette (ABC) transporter complex"/>
    <property type="evidence" value="ECO:0007669"/>
    <property type="project" value="InterPro"/>
</dbReference>
<dbReference type="EMBL" id="PQVF01000006">
    <property type="protein sequence ID" value="POY36672.1"/>
    <property type="molecule type" value="Genomic_DNA"/>
</dbReference>
<proteinExistence type="predicted"/>
<keyword evidence="3" id="KW-1185">Reference proteome</keyword>
<dbReference type="PANTHER" id="PTHR30188">
    <property type="entry name" value="ABC TRANSPORTER PERMEASE PROTEIN-RELATED"/>
    <property type="match status" value="1"/>
</dbReference>
<feature type="transmembrane region" description="Helical" evidence="1">
    <location>
        <begin position="184"/>
        <end position="205"/>
    </location>
</feature>
<keyword evidence="1" id="KW-0472">Membrane</keyword>
<keyword evidence="1" id="KW-1133">Transmembrane helix</keyword>
<name>A0A2S5A2Z9_9SPHI</name>
<sequence>MLFYHLGKYVLLMKAALKRPEKWSFYWKEIAREMVSIGVGSLGIISIISIFMGAVTSVQTAFQLISNLISSSVIGQITRDNSILELSPTIGALVLAGKTGSNIASQIGTMRVTEQIDALEVMGVNSPGYLIFPKIIAGVTMIPMLVIISITLSIVGGGVAGVLSGALSQADYITGVQAEFNNTILIAGMVKSVIYAFIITSVSAYQGFYTSGGALEVGESSTRAVVVSCILILCADYIVAQLLL</sequence>
<dbReference type="GO" id="GO:0005548">
    <property type="term" value="F:phospholipid transporter activity"/>
    <property type="evidence" value="ECO:0007669"/>
    <property type="project" value="TreeGrafter"/>
</dbReference>
<feature type="transmembrane region" description="Helical" evidence="1">
    <location>
        <begin position="34"/>
        <end position="55"/>
    </location>
</feature>